<protein>
    <recommendedName>
        <fullName evidence="1">Peptidase S9A N-terminal domain-containing protein</fullName>
    </recommendedName>
</protein>
<sequence length="249" mass="27684">MSDRLGFVADSRRRLAAIWAPPQVTPPPVLRWLSLLPPASSTPTPCASTTATTVISTWIAAPTAALSPLSQDPDSEETKGFVEKQMKLTDYVLKTCKTREKLREKLAKLYDFPKYDAPFRAGDKYCHFHNTGLQPQRVLYIQDSLEGEPEVLLDPNTLSDDGTIALNAYAVSEDAKYLAYGISYSGSDWVTIKVMKIEDRSIEHDTVSWVEVRLVPISGLGFRRGGFMMAAVDQKIGRRLGEEMTVVAR</sequence>
<feature type="domain" description="Peptidase S9A N-terminal" evidence="1">
    <location>
        <begin position="72"/>
        <end position="212"/>
    </location>
</feature>
<dbReference type="Gene3D" id="2.130.10.120">
    <property type="entry name" value="Prolyl oligopeptidase, N-terminal domain"/>
    <property type="match status" value="1"/>
</dbReference>
<dbReference type="Gene3D" id="3.40.50.1820">
    <property type="entry name" value="alpha/beta hydrolase"/>
    <property type="match status" value="1"/>
</dbReference>
<dbReference type="Pfam" id="PF02897">
    <property type="entry name" value="Peptidase_S9_N"/>
    <property type="match status" value="1"/>
</dbReference>
<dbReference type="AlphaFoldDB" id="A0ABD3CVZ6"/>
<evidence type="ECO:0000313" key="2">
    <source>
        <dbReference type="EMBL" id="KAL3633259.1"/>
    </source>
</evidence>
<keyword evidence="3" id="KW-1185">Reference proteome</keyword>
<dbReference type="Proteomes" id="UP001632038">
    <property type="component" value="Unassembled WGS sequence"/>
</dbReference>
<proteinExistence type="predicted"/>
<dbReference type="PANTHER" id="PTHR42881:SF2">
    <property type="entry name" value="PROLYL ENDOPEPTIDASE"/>
    <property type="match status" value="1"/>
</dbReference>
<dbReference type="EMBL" id="JAVIJP010000030">
    <property type="protein sequence ID" value="KAL3633259.1"/>
    <property type="molecule type" value="Genomic_DNA"/>
</dbReference>
<name>A0ABD3CVZ6_9LAMI</name>
<evidence type="ECO:0000313" key="3">
    <source>
        <dbReference type="Proteomes" id="UP001632038"/>
    </source>
</evidence>
<dbReference type="InterPro" id="IPR023302">
    <property type="entry name" value="Pept_S9A_N"/>
</dbReference>
<gene>
    <name evidence="2" type="ORF">CASFOL_022786</name>
</gene>
<evidence type="ECO:0000259" key="1">
    <source>
        <dbReference type="Pfam" id="PF02897"/>
    </source>
</evidence>
<dbReference type="InterPro" id="IPR029058">
    <property type="entry name" value="AB_hydrolase_fold"/>
</dbReference>
<reference evidence="3" key="1">
    <citation type="journal article" date="2024" name="IScience">
        <title>Strigolactones Initiate the Formation of Haustorium-like Structures in Castilleja.</title>
        <authorList>
            <person name="Buerger M."/>
            <person name="Peterson D."/>
            <person name="Chory J."/>
        </authorList>
    </citation>
    <scope>NUCLEOTIDE SEQUENCE [LARGE SCALE GENOMIC DNA]</scope>
</reference>
<accession>A0ABD3CVZ6</accession>
<dbReference type="SUPFAM" id="SSF50993">
    <property type="entry name" value="Peptidase/esterase 'gauge' domain"/>
    <property type="match status" value="1"/>
</dbReference>
<dbReference type="InterPro" id="IPR051167">
    <property type="entry name" value="Prolyl_oligopep/macrocyclase"/>
</dbReference>
<organism evidence="2 3">
    <name type="scientific">Castilleja foliolosa</name>
    <dbReference type="NCBI Taxonomy" id="1961234"/>
    <lineage>
        <taxon>Eukaryota</taxon>
        <taxon>Viridiplantae</taxon>
        <taxon>Streptophyta</taxon>
        <taxon>Embryophyta</taxon>
        <taxon>Tracheophyta</taxon>
        <taxon>Spermatophyta</taxon>
        <taxon>Magnoliopsida</taxon>
        <taxon>eudicotyledons</taxon>
        <taxon>Gunneridae</taxon>
        <taxon>Pentapetalae</taxon>
        <taxon>asterids</taxon>
        <taxon>lamiids</taxon>
        <taxon>Lamiales</taxon>
        <taxon>Orobanchaceae</taxon>
        <taxon>Pedicularideae</taxon>
        <taxon>Castillejinae</taxon>
        <taxon>Castilleja</taxon>
    </lineage>
</organism>
<comment type="caution">
    <text evidence="2">The sequence shown here is derived from an EMBL/GenBank/DDBJ whole genome shotgun (WGS) entry which is preliminary data.</text>
</comment>
<dbReference type="PANTHER" id="PTHR42881">
    <property type="entry name" value="PROLYL ENDOPEPTIDASE"/>
    <property type="match status" value="1"/>
</dbReference>